<sequence>MRPAIRVYLACLILLTLVTIPLPLPSFLISGTTTGASARELARFLDHTPTSPQRATVLGYQREEFGPGWATLPSGCTVREQLLVKHFSLHDDIPSELSQPGCVSSLSALDPAVVIPDPYTGEDLVRADVEIDHVVPLSAAWDMGAYAWDAQTRHAFANDPANLVVTSRAANQEKSDQLPSQWLPPDKRARCTYVTTLAHVTYRYSLALPASDKTVMRKQCRMSIGEWLLLS</sequence>
<gene>
    <name evidence="2" type="ORF">SAMN05661109_00984</name>
</gene>
<dbReference type="Pfam" id="PF07510">
    <property type="entry name" value="GmrSD_C"/>
    <property type="match status" value="1"/>
</dbReference>
<feature type="domain" description="GmrSD restriction endonucleases C-terminal" evidence="1">
    <location>
        <begin position="128"/>
        <end position="205"/>
    </location>
</feature>
<reference evidence="3" key="1">
    <citation type="submission" date="2016-10" db="EMBL/GenBank/DDBJ databases">
        <authorList>
            <person name="Varghese N."/>
            <person name="Submissions S."/>
        </authorList>
    </citation>
    <scope>NUCLEOTIDE SEQUENCE [LARGE SCALE GENOMIC DNA]</scope>
    <source>
        <strain evidence="3">DSM 20524</strain>
    </source>
</reference>
<protein>
    <recommendedName>
        <fullName evidence="1">GmrSD restriction endonucleases C-terminal domain-containing protein</fullName>
    </recommendedName>
</protein>
<dbReference type="Gene3D" id="1.10.30.50">
    <property type="match status" value="1"/>
</dbReference>
<dbReference type="PANTHER" id="PTHR24094:SF15">
    <property type="entry name" value="AMP-DEPENDENT SYNTHETASE_LIGASE DOMAIN-CONTAINING PROTEIN-RELATED"/>
    <property type="match status" value="1"/>
</dbReference>
<proteinExistence type="predicted"/>
<dbReference type="AlphaFoldDB" id="A0A1H9RYP2"/>
<organism evidence="2 3">
    <name type="scientific">Corynebacterium cystitidis DSM 20524</name>
    <dbReference type="NCBI Taxonomy" id="1121357"/>
    <lineage>
        <taxon>Bacteria</taxon>
        <taxon>Bacillati</taxon>
        <taxon>Actinomycetota</taxon>
        <taxon>Actinomycetes</taxon>
        <taxon>Mycobacteriales</taxon>
        <taxon>Corynebacteriaceae</taxon>
        <taxon>Corynebacterium</taxon>
    </lineage>
</organism>
<name>A0A1H9RYP2_9CORY</name>
<dbReference type="EMBL" id="FOGQ01000003">
    <property type="protein sequence ID" value="SER77910.1"/>
    <property type="molecule type" value="Genomic_DNA"/>
</dbReference>
<dbReference type="InterPro" id="IPR011089">
    <property type="entry name" value="GmrSD_C"/>
</dbReference>
<evidence type="ECO:0000259" key="1">
    <source>
        <dbReference type="Pfam" id="PF07510"/>
    </source>
</evidence>
<accession>A0A1H9RYP2</accession>
<dbReference type="RefSeq" id="WP_092257021.1">
    <property type="nucleotide sequence ID" value="NZ_CP047199.1"/>
</dbReference>
<evidence type="ECO:0000313" key="2">
    <source>
        <dbReference type="EMBL" id="SER77910.1"/>
    </source>
</evidence>
<evidence type="ECO:0000313" key="3">
    <source>
        <dbReference type="Proteomes" id="UP000198929"/>
    </source>
</evidence>
<keyword evidence="3" id="KW-1185">Reference proteome</keyword>
<dbReference type="STRING" id="1121357.SAMN05661109_00984"/>
<dbReference type="PANTHER" id="PTHR24094">
    <property type="entry name" value="SECRETED PROTEIN"/>
    <property type="match status" value="1"/>
</dbReference>
<dbReference type="Proteomes" id="UP000198929">
    <property type="component" value="Unassembled WGS sequence"/>
</dbReference>